<accession>A0A0D1X9B0</accession>
<protein>
    <submittedName>
        <fullName evidence="6">Uncharacterized protein</fullName>
    </submittedName>
</protein>
<comment type="similarity">
    <text evidence="3">Belongs to the ustYa family.</text>
</comment>
<dbReference type="Proteomes" id="UP000053259">
    <property type="component" value="Unassembled WGS sequence"/>
</dbReference>
<dbReference type="PANTHER" id="PTHR33365">
    <property type="entry name" value="YALI0B05434P"/>
    <property type="match status" value="1"/>
</dbReference>
<dbReference type="InParanoid" id="A0A0D1X9B0"/>
<evidence type="ECO:0000256" key="4">
    <source>
        <dbReference type="SAM" id="MobiDB-lite"/>
    </source>
</evidence>
<evidence type="ECO:0000256" key="5">
    <source>
        <dbReference type="SAM" id="Phobius"/>
    </source>
</evidence>
<keyword evidence="5" id="KW-0472">Membrane</keyword>
<dbReference type="EMBL" id="KN847602">
    <property type="protein sequence ID" value="KIV98730.1"/>
    <property type="molecule type" value="Genomic_DNA"/>
</dbReference>
<dbReference type="GO" id="GO:0016491">
    <property type="term" value="F:oxidoreductase activity"/>
    <property type="evidence" value="ECO:0007669"/>
    <property type="project" value="UniProtKB-KW"/>
</dbReference>
<feature type="compositionally biased region" description="Basic and acidic residues" evidence="4">
    <location>
        <begin position="1"/>
        <end position="16"/>
    </location>
</feature>
<evidence type="ECO:0000313" key="7">
    <source>
        <dbReference type="Proteomes" id="UP000053259"/>
    </source>
</evidence>
<dbReference type="GeneID" id="27317486"/>
<dbReference type="OrthoDB" id="3687641at2759"/>
<keyword evidence="7" id="KW-1185">Reference proteome</keyword>
<dbReference type="GO" id="GO:0043386">
    <property type="term" value="P:mycotoxin biosynthetic process"/>
    <property type="evidence" value="ECO:0007669"/>
    <property type="project" value="InterPro"/>
</dbReference>
<name>A0A0D1X9B0_9PEZI</name>
<comment type="pathway">
    <text evidence="1">Mycotoxin biosynthesis.</text>
</comment>
<dbReference type="AlphaFoldDB" id="A0A0D1X9B0"/>
<dbReference type="PANTHER" id="PTHR33365:SF11">
    <property type="entry name" value="TAT PATHWAY SIGNAL SEQUENCE"/>
    <property type="match status" value="1"/>
</dbReference>
<feature type="region of interest" description="Disordered" evidence="4">
    <location>
        <begin position="1"/>
        <end position="27"/>
    </location>
</feature>
<organism evidence="6 7">
    <name type="scientific">Verruconis gallopava</name>
    <dbReference type="NCBI Taxonomy" id="253628"/>
    <lineage>
        <taxon>Eukaryota</taxon>
        <taxon>Fungi</taxon>
        <taxon>Dikarya</taxon>
        <taxon>Ascomycota</taxon>
        <taxon>Pezizomycotina</taxon>
        <taxon>Dothideomycetes</taxon>
        <taxon>Pleosporomycetidae</taxon>
        <taxon>Venturiales</taxon>
        <taxon>Sympoventuriaceae</taxon>
        <taxon>Verruconis</taxon>
    </lineage>
</organism>
<dbReference type="VEuPathDB" id="FungiDB:PV09_09513"/>
<dbReference type="RefSeq" id="XP_016208600.1">
    <property type="nucleotide sequence ID" value="XM_016363584.1"/>
</dbReference>
<evidence type="ECO:0000256" key="2">
    <source>
        <dbReference type="ARBA" id="ARBA00023002"/>
    </source>
</evidence>
<dbReference type="HOGENOM" id="CLU_042941_4_0_1"/>
<evidence type="ECO:0000256" key="3">
    <source>
        <dbReference type="ARBA" id="ARBA00035112"/>
    </source>
</evidence>
<evidence type="ECO:0000313" key="6">
    <source>
        <dbReference type="EMBL" id="KIV98730.1"/>
    </source>
</evidence>
<reference evidence="6 7" key="1">
    <citation type="submission" date="2015-01" db="EMBL/GenBank/DDBJ databases">
        <title>The Genome Sequence of Ochroconis gallopava CBS43764.</title>
        <authorList>
            <consortium name="The Broad Institute Genomics Platform"/>
            <person name="Cuomo C."/>
            <person name="de Hoog S."/>
            <person name="Gorbushina A."/>
            <person name="Stielow B."/>
            <person name="Teixiera M."/>
            <person name="Abouelleil A."/>
            <person name="Chapman S.B."/>
            <person name="Priest M."/>
            <person name="Young S.K."/>
            <person name="Wortman J."/>
            <person name="Nusbaum C."/>
            <person name="Birren B."/>
        </authorList>
    </citation>
    <scope>NUCLEOTIDE SEQUENCE [LARGE SCALE GENOMIC DNA]</scope>
    <source>
        <strain evidence="6 7">CBS 43764</strain>
    </source>
</reference>
<keyword evidence="2" id="KW-0560">Oxidoreductase</keyword>
<dbReference type="Pfam" id="PF11807">
    <property type="entry name" value="UstYa"/>
    <property type="match status" value="1"/>
</dbReference>
<keyword evidence="5" id="KW-0812">Transmembrane</keyword>
<sequence length="286" mass="32765">MEESKSLMRPSERYDEVDVEDNFSESTRVSSFADEKTFEKLSRKASDRRIESVLTWGRWLVVVTLQFILIMLVLLLWKQPQPRISHETVSELKGKFVETGDDVNGLYTTTLHDYTYLKFEPEKYFPNISSNDNRDEVRRNWDMLMPKGSGSVAIPEYKKYPLLGNPITDDPLRSGPLFEASWTHAIHCLYYAVDSYHQLLLNGPSEADNPHHASHCFEYLRTSILCNLDMTLEGELSTPAEAARGQPHVCRNRDAAIKWIEDRRVDDLQDVVGPTAIPKDSPAGTR</sequence>
<dbReference type="InterPro" id="IPR021765">
    <property type="entry name" value="UstYa-like"/>
</dbReference>
<keyword evidence="5" id="KW-1133">Transmembrane helix</keyword>
<evidence type="ECO:0000256" key="1">
    <source>
        <dbReference type="ARBA" id="ARBA00004685"/>
    </source>
</evidence>
<gene>
    <name evidence="6" type="ORF">PV09_09513</name>
</gene>
<dbReference type="STRING" id="253628.A0A0D1X9B0"/>
<feature type="transmembrane region" description="Helical" evidence="5">
    <location>
        <begin position="56"/>
        <end position="77"/>
    </location>
</feature>
<proteinExistence type="inferred from homology"/>